<dbReference type="Gene3D" id="2.70.98.10">
    <property type="match status" value="1"/>
</dbReference>
<sequence>MAYLWLACGLLALLFDYALAQEGDVLRYVDPLIGTGLGGMAKPQEKLGNTRSYIDNRAGHVFAGATLPFGMAKAVADVNGENQGGYASDYSNITGFSHMHDSGTGGSPSLGNFPLFAHPGCHNDDVNECKFTSVDRATPQVNGSVLAEPGYFTITLENAVRAEMTVTNHTALYRFSFPEGLADMPLSPLILADLIDLPKSRSNASVSVDPNSGRIVGSGTFSPSFGIGTYDLHFCTDFFGASIRDTGVFMNNRAGSQPKNLSVVTDGVNNSPEILPAGAWVRFKAPENNATQISARVGLSFMSTAQACSNAELEIPDFDFESTRSAARQAWAEKMSVISVTPGSVSDEFQTIFWSGLYRASISPQDYTGENPLWNSTEPYYDSFYCIWDSYRSIHPLITLFDPESQALMIRSLLDIYRYEGKLPDCRMSLCKGFTQGGSNADVVLADAYVKNMTQGIDWALAYEAVLSDAEDEPLNWAVEGRGGLASWKSLGYVPADDFDPYGVGPFTRSISRTVEYAYNDFCIAEMARGLGHAADYEKYVARFENWRNLYKEDQNSTINGTETGFTGFLQPKFMNGTWGQQDPIFCSPLLNFTSCYLNPDGHETYEGSSWLYTTYVPHDMASLITTLDGPDSFVSRLDYLHESGLLYIGDEQGFLPVYQYHYAGRPGKSAARAHTYIPSQFNTSVNGIPGNDDSGAMGSFIVLAMVGLFPNPGQNVYLITPPFFPEISITNKISGNKATIRNVNFDAEYKNIYIQIVTLNGVAYTNNWIGHEFFVDGGVLELTLGPEESAWGGLYGSHDKIVKVLSKRHVTEILRGVSSWECEPDTPLDSIAVRFTSFVEDVFDQTVCNIEIVNNSSDRVTDTCSFSIFVERPVKTEFDQQNTQGKDGSIAY</sequence>
<dbReference type="FunFam" id="3.30.2080.10:FF:000001">
    <property type="entry name" value="Alpha-1,2-mannosidase subfamily"/>
    <property type="match status" value="1"/>
</dbReference>
<dbReference type="Pfam" id="PF17678">
    <property type="entry name" value="Glyco_hydro_92N"/>
    <property type="match status" value="1"/>
</dbReference>
<dbReference type="GO" id="GO:0005829">
    <property type="term" value="C:cytosol"/>
    <property type="evidence" value="ECO:0007669"/>
    <property type="project" value="TreeGrafter"/>
</dbReference>
<dbReference type="SUPFAM" id="SSF48208">
    <property type="entry name" value="Six-hairpin glycosidases"/>
    <property type="match status" value="1"/>
</dbReference>
<dbReference type="GO" id="GO:0000224">
    <property type="term" value="F:peptide-N4-(N-acetyl-beta-glucosaminyl)asparagine amidase activity"/>
    <property type="evidence" value="ECO:0007669"/>
    <property type="project" value="TreeGrafter"/>
</dbReference>
<dbReference type="GO" id="GO:0005634">
    <property type="term" value="C:nucleus"/>
    <property type="evidence" value="ECO:0007669"/>
    <property type="project" value="TreeGrafter"/>
</dbReference>
<feature type="domain" description="Glycosyl hydrolase family 92 N-terminal" evidence="3">
    <location>
        <begin position="28"/>
        <end position="300"/>
    </location>
</feature>
<dbReference type="PANTHER" id="PTHR12143">
    <property type="entry name" value="PEPTIDE N-GLYCANASE PNGASE -RELATED"/>
    <property type="match status" value="1"/>
</dbReference>
<feature type="signal peptide" evidence="1">
    <location>
        <begin position="1"/>
        <end position="20"/>
    </location>
</feature>
<evidence type="ECO:0000259" key="3">
    <source>
        <dbReference type="Pfam" id="PF17678"/>
    </source>
</evidence>
<dbReference type="InterPro" id="IPR008928">
    <property type="entry name" value="6-hairpin_glycosidase_sf"/>
</dbReference>
<dbReference type="AlphaFoldDB" id="A0A4S8VF23"/>
<dbReference type="InterPro" id="IPR014718">
    <property type="entry name" value="GH-type_carb-bd"/>
</dbReference>
<dbReference type="Pfam" id="PF07971">
    <property type="entry name" value="Glyco_hydro_92"/>
    <property type="match status" value="1"/>
</dbReference>
<dbReference type="Proteomes" id="UP000308014">
    <property type="component" value="Unassembled WGS sequence"/>
</dbReference>
<dbReference type="GO" id="GO:0006516">
    <property type="term" value="P:glycoprotein catabolic process"/>
    <property type="evidence" value="ECO:0007669"/>
    <property type="project" value="TreeGrafter"/>
</dbReference>
<comment type="caution">
    <text evidence="4">The sequence shown here is derived from an EMBL/GenBank/DDBJ whole genome shotgun (WGS) entry which is preliminary data.</text>
</comment>
<evidence type="ECO:0000313" key="5">
    <source>
        <dbReference type="Proteomes" id="UP000308014"/>
    </source>
</evidence>
<dbReference type="InterPro" id="IPR012939">
    <property type="entry name" value="Glyco_hydro_92"/>
</dbReference>
<accession>A0A4S8VF23</accession>
<dbReference type="Gene3D" id="1.20.1050.60">
    <property type="entry name" value="alpha-1,2-mannosidase"/>
    <property type="match status" value="1"/>
</dbReference>
<dbReference type="Gene3D" id="1.20.1610.10">
    <property type="entry name" value="alpha-1,2-mannosidases domains"/>
    <property type="match status" value="1"/>
</dbReference>
<evidence type="ECO:0000256" key="1">
    <source>
        <dbReference type="SAM" id="SignalP"/>
    </source>
</evidence>
<dbReference type="FunFam" id="1.20.1050.60:FF:000002">
    <property type="entry name" value="Glycosyl hydrolase family 92"/>
    <property type="match status" value="1"/>
</dbReference>
<dbReference type="FunFam" id="1.20.1610.10:FF:000002">
    <property type="entry name" value="Alpha-1,2-mannosidase family protein"/>
    <property type="match status" value="1"/>
</dbReference>
<feature type="domain" description="Glycosyl hydrolase family 92" evidence="2">
    <location>
        <begin position="306"/>
        <end position="787"/>
    </location>
</feature>
<organism evidence="4 5">
    <name type="scientific">Aureobasidium pullulans</name>
    <name type="common">Black yeast</name>
    <name type="synonym">Pullularia pullulans</name>
    <dbReference type="NCBI Taxonomy" id="5580"/>
    <lineage>
        <taxon>Eukaryota</taxon>
        <taxon>Fungi</taxon>
        <taxon>Dikarya</taxon>
        <taxon>Ascomycota</taxon>
        <taxon>Pezizomycotina</taxon>
        <taxon>Dothideomycetes</taxon>
        <taxon>Dothideomycetidae</taxon>
        <taxon>Dothideales</taxon>
        <taxon>Saccotheciaceae</taxon>
        <taxon>Aureobasidium</taxon>
    </lineage>
</organism>
<dbReference type="InterPro" id="IPR050883">
    <property type="entry name" value="PNGase"/>
</dbReference>
<dbReference type="PANTHER" id="PTHR12143:SF42">
    <property type="entry name" value="PUTATIVE SUBFAMILY (AFU_ORTHOLOGUE AFUA_6G13760)-RELATED"/>
    <property type="match status" value="1"/>
</dbReference>
<dbReference type="EMBL" id="QZAJ01000472">
    <property type="protein sequence ID" value="THW09858.1"/>
    <property type="molecule type" value="Genomic_DNA"/>
</dbReference>
<evidence type="ECO:0000313" key="4">
    <source>
        <dbReference type="EMBL" id="THW09858.1"/>
    </source>
</evidence>
<dbReference type="FunFam" id="2.70.98.10:FF:000010">
    <property type="entry name" value="Alpha-1,2-mannosidase family protein"/>
    <property type="match status" value="1"/>
</dbReference>
<dbReference type="GO" id="GO:0030246">
    <property type="term" value="F:carbohydrate binding"/>
    <property type="evidence" value="ECO:0007669"/>
    <property type="project" value="InterPro"/>
</dbReference>
<dbReference type="InterPro" id="IPR005887">
    <property type="entry name" value="GH92_a_mannosidase_put"/>
</dbReference>
<gene>
    <name evidence="4" type="ORF">D6D24_08362</name>
</gene>
<proteinExistence type="predicted"/>
<dbReference type="InterPro" id="IPR041371">
    <property type="entry name" value="GH92_N"/>
</dbReference>
<dbReference type="Gene3D" id="3.30.2080.10">
    <property type="entry name" value="GH92 mannosidase domain"/>
    <property type="match status" value="1"/>
</dbReference>
<feature type="chain" id="PRO_5020828148" evidence="1">
    <location>
        <begin position="21"/>
        <end position="893"/>
    </location>
</feature>
<dbReference type="NCBIfam" id="TIGR01180">
    <property type="entry name" value="aman2_put"/>
    <property type="match status" value="1"/>
</dbReference>
<dbReference type="GO" id="GO:0005975">
    <property type="term" value="P:carbohydrate metabolic process"/>
    <property type="evidence" value="ECO:0007669"/>
    <property type="project" value="InterPro"/>
</dbReference>
<keyword evidence="1" id="KW-0732">Signal</keyword>
<protein>
    <submittedName>
        <fullName evidence="4">Putative mannosidase</fullName>
    </submittedName>
</protein>
<reference evidence="4 5" key="1">
    <citation type="submission" date="2018-10" db="EMBL/GenBank/DDBJ databases">
        <title>Fifty Aureobasidium pullulans genomes reveal a recombining polyextremotolerant generalist.</title>
        <authorList>
            <person name="Gostincar C."/>
            <person name="Turk M."/>
            <person name="Zajc J."/>
            <person name="Gunde-Cimerman N."/>
        </authorList>
    </citation>
    <scope>NUCLEOTIDE SEQUENCE [LARGE SCALE GENOMIC DNA]</scope>
    <source>
        <strain evidence="4 5">EXF-11318</strain>
    </source>
</reference>
<name>A0A4S8VF23_AURPU</name>
<evidence type="ECO:0000259" key="2">
    <source>
        <dbReference type="Pfam" id="PF07971"/>
    </source>
</evidence>